<accession>A0ABD0M2T7</accession>
<keyword evidence="2" id="KW-1185">Reference proteome</keyword>
<proteinExistence type="predicted"/>
<comment type="caution">
    <text evidence="1">The sequence shown here is derived from an EMBL/GenBank/DDBJ whole genome shotgun (WGS) entry which is preliminary data.</text>
</comment>
<dbReference type="Proteomes" id="UP001519460">
    <property type="component" value="Unassembled WGS sequence"/>
</dbReference>
<name>A0ABD0M2T7_9CAEN</name>
<protein>
    <submittedName>
        <fullName evidence="1">Uncharacterized protein</fullName>
    </submittedName>
</protein>
<evidence type="ECO:0000313" key="1">
    <source>
        <dbReference type="EMBL" id="KAK7505927.1"/>
    </source>
</evidence>
<evidence type="ECO:0000313" key="2">
    <source>
        <dbReference type="Proteomes" id="UP001519460"/>
    </source>
</evidence>
<dbReference type="AlphaFoldDB" id="A0ABD0M2T7"/>
<organism evidence="1 2">
    <name type="scientific">Batillaria attramentaria</name>
    <dbReference type="NCBI Taxonomy" id="370345"/>
    <lineage>
        <taxon>Eukaryota</taxon>
        <taxon>Metazoa</taxon>
        <taxon>Spiralia</taxon>
        <taxon>Lophotrochozoa</taxon>
        <taxon>Mollusca</taxon>
        <taxon>Gastropoda</taxon>
        <taxon>Caenogastropoda</taxon>
        <taxon>Sorbeoconcha</taxon>
        <taxon>Cerithioidea</taxon>
        <taxon>Batillariidae</taxon>
        <taxon>Batillaria</taxon>
    </lineage>
</organism>
<gene>
    <name evidence="1" type="ORF">BaRGS_00002649</name>
</gene>
<dbReference type="EMBL" id="JACVVK020000008">
    <property type="protein sequence ID" value="KAK7505927.1"/>
    <property type="molecule type" value="Genomic_DNA"/>
</dbReference>
<sequence length="85" mass="9624">MGDGEGVLSIYPTGLERKENIESTYYNEREFEFPIYDHGKPQDSRILLLKQPQAVGNFTLPTLTTCQYSQRSSCTSSNTNTRVEA</sequence>
<reference evidence="1 2" key="1">
    <citation type="journal article" date="2023" name="Sci. Data">
        <title>Genome assembly of the Korean intertidal mud-creeper Batillaria attramentaria.</title>
        <authorList>
            <person name="Patra A.K."/>
            <person name="Ho P.T."/>
            <person name="Jun S."/>
            <person name="Lee S.J."/>
            <person name="Kim Y."/>
            <person name="Won Y.J."/>
        </authorList>
    </citation>
    <scope>NUCLEOTIDE SEQUENCE [LARGE SCALE GENOMIC DNA]</scope>
    <source>
        <strain evidence="1">Wonlab-2016</strain>
    </source>
</reference>